<gene>
    <name evidence="1" type="ORF">H9636_07200</name>
</gene>
<evidence type="ECO:0000313" key="2">
    <source>
        <dbReference type="Proteomes" id="UP000640930"/>
    </source>
</evidence>
<comment type="caution">
    <text evidence="1">The sequence shown here is derived from an EMBL/GenBank/DDBJ whole genome shotgun (WGS) entry which is preliminary data.</text>
</comment>
<evidence type="ECO:0000313" key="1">
    <source>
        <dbReference type="EMBL" id="MBD8026444.1"/>
    </source>
</evidence>
<dbReference type="EMBL" id="JACSQA010000007">
    <property type="protein sequence ID" value="MBD8026444.1"/>
    <property type="molecule type" value="Genomic_DNA"/>
</dbReference>
<organism evidence="1 2">
    <name type="scientific">Ureibacillus galli</name>
    <dbReference type="NCBI Taxonomy" id="2762222"/>
    <lineage>
        <taxon>Bacteria</taxon>
        <taxon>Bacillati</taxon>
        <taxon>Bacillota</taxon>
        <taxon>Bacilli</taxon>
        <taxon>Bacillales</taxon>
        <taxon>Caryophanaceae</taxon>
        <taxon>Ureibacillus</taxon>
    </lineage>
</organism>
<protein>
    <submittedName>
        <fullName evidence="1">Uncharacterized protein</fullName>
    </submittedName>
</protein>
<reference evidence="1 2" key="1">
    <citation type="submission" date="2020-08" db="EMBL/GenBank/DDBJ databases">
        <title>A Genomic Blueprint of the Chicken Gut Microbiome.</title>
        <authorList>
            <person name="Gilroy R."/>
            <person name="Ravi A."/>
            <person name="Getino M."/>
            <person name="Pursley I."/>
            <person name="Horton D.L."/>
            <person name="Alikhan N.-F."/>
            <person name="Baker D."/>
            <person name="Gharbi K."/>
            <person name="Hall N."/>
            <person name="Watson M."/>
            <person name="Adriaenssens E.M."/>
            <person name="Foster-Nyarko E."/>
            <person name="Jarju S."/>
            <person name="Secka A."/>
            <person name="Antonio M."/>
            <person name="Oren A."/>
            <person name="Chaudhuri R."/>
            <person name="La Ragione R.M."/>
            <person name="Hildebrand F."/>
            <person name="Pallen M.J."/>
        </authorList>
    </citation>
    <scope>NUCLEOTIDE SEQUENCE [LARGE SCALE GENOMIC DNA]</scope>
    <source>
        <strain evidence="1 2">Re31</strain>
    </source>
</reference>
<keyword evidence="2" id="KW-1185">Reference proteome</keyword>
<dbReference type="RefSeq" id="WP_191706944.1">
    <property type="nucleotide sequence ID" value="NZ_JACSQA010000007.1"/>
</dbReference>
<name>A0ABR8XAV2_9BACL</name>
<proteinExistence type="predicted"/>
<accession>A0ABR8XAV2</accession>
<dbReference type="Proteomes" id="UP000640930">
    <property type="component" value="Unassembled WGS sequence"/>
</dbReference>
<sequence>MPSYNTLNEIIEKFNKVNSEIRFEGREYKYVNIIFEKNVKKLVYRCEREQHNLVVSMMGDVVVNAEGVYSIGDVAV</sequence>